<dbReference type="HOGENOM" id="CLU_2461101_0_0_1"/>
<keyword evidence="2" id="KW-1185">Reference proteome</keyword>
<dbReference type="EMBL" id="CAQQ02376691">
    <property type="status" value="NOT_ANNOTATED_CDS"/>
    <property type="molecule type" value="Genomic_DNA"/>
</dbReference>
<dbReference type="EnsemblMetazoa" id="MESCA010588-RA">
    <property type="protein sequence ID" value="MESCA010588-PA"/>
    <property type="gene ID" value="MESCA010588"/>
</dbReference>
<name>T1H2Y2_MEGSC</name>
<dbReference type="Proteomes" id="UP000015102">
    <property type="component" value="Unassembled WGS sequence"/>
</dbReference>
<proteinExistence type="predicted"/>
<evidence type="ECO:0000313" key="2">
    <source>
        <dbReference type="Proteomes" id="UP000015102"/>
    </source>
</evidence>
<dbReference type="AlphaFoldDB" id="T1H2Y2"/>
<dbReference type="STRING" id="36166.T1H2Y2"/>
<evidence type="ECO:0000313" key="1">
    <source>
        <dbReference type="EnsemblMetazoa" id="MESCA010588-PA"/>
    </source>
</evidence>
<organism evidence="1 2">
    <name type="scientific">Megaselia scalaris</name>
    <name type="common">Humpbacked fly</name>
    <name type="synonym">Phora scalaris</name>
    <dbReference type="NCBI Taxonomy" id="36166"/>
    <lineage>
        <taxon>Eukaryota</taxon>
        <taxon>Metazoa</taxon>
        <taxon>Ecdysozoa</taxon>
        <taxon>Arthropoda</taxon>
        <taxon>Hexapoda</taxon>
        <taxon>Insecta</taxon>
        <taxon>Pterygota</taxon>
        <taxon>Neoptera</taxon>
        <taxon>Endopterygota</taxon>
        <taxon>Diptera</taxon>
        <taxon>Brachycera</taxon>
        <taxon>Muscomorpha</taxon>
        <taxon>Platypezoidea</taxon>
        <taxon>Phoridae</taxon>
        <taxon>Megaseliini</taxon>
        <taxon>Megaselia</taxon>
    </lineage>
</organism>
<accession>T1H2Y2</accession>
<reference evidence="2" key="1">
    <citation type="submission" date="2013-02" db="EMBL/GenBank/DDBJ databases">
        <authorList>
            <person name="Hughes D."/>
        </authorList>
    </citation>
    <scope>NUCLEOTIDE SEQUENCE</scope>
    <source>
        <strain>Durham</strain>
        <strain evidence="2">NC isolate 2 -- Noor lab</strain>
    </source>
</reference>
<dbReference type="EMBL" id="CAQQ02376692">
    <property type="status" value="NOT_ANNOTATED_CDS"/>
    <property type="molecule type" value="Genomic_DNA"/>
</dbReference>
<sequence>MSVITSLFGHLAIHCKKTTPICVNCAGDHCKDDCQATFKNCANCGNAHPATDKSFPKREEYSRIHKIMILDNLNYREAAKKLSVPDFIY</sequence>
<protein>
    <submittedName>
        <fullName evidence="1">Uncharacterized protein</fullName>
    </submittedName>
</protein>
<reference evidence="1" key="2">
    <citation type="submission" date="2015-06" db="UniProtKB">
        <authorList>
            <consortium name="EnsemblMetazoa"/>
        </authorList>
    </citation>
    <scope>IDENTIFICATION</scope>
</reference>